<feature type="transmembrane region" description="Helical" evidence="2">
    <location>
        <begin position="306"/>
        <end position="325"/>
    </location>
</feature>
<dbReference type="InterPro" id="IPR005240">
    <property type="entry name" value="DUF389"/>
</dbReference>
<feature type="region of interest" description="Disordered" evidence="1">
    <location>
        <begin position="555"/>
        <end position="598"/>
    </location>
</feature>
<feature type="transmembrane region" description="Helical" evidence="2">
    <location>
        <begin position="393"/>
        <end position="419"/>
    </location>
</feature>
<keyword evidence="2" id="KW-0812">Transmembrane</keyword>
<evidence type="ECO:0000256" key="2">
    <source>
        <dbReference type="SAM" id="Phobius"/>
    </source>
</evidence>
<feature type="transmembrane region" description="Helical" evidence="2">
    <location>
        <begin position="332"/>
        <end position="354"/>
    </location>
</feature>
<gene>
    <name evidence="3" type="ORF">PYX00_008109</name>
</gene>
<dbReference type="PANTHER" id="PTHR20992:SF12">
    <property type="entry name" value="IP07646P"/>
    <property type="match status" value="1"/>
</dbReference>
<feature type="transmembrane region" description="Helical" evidence="2">
    <location>
        <begin position="261"/>
        <end position="280"/>
    </location>
</feature>
<name>A0AAW2HLN2_9NEOP</name>
<dbReference type="EMBL" id="JARGDH010000004">
    <property type="protein sequence ID" value="KAL0270829.1"/>
    <property type="molecule type" value="Genomic_DNA"/>
</dbReference>
<organism evidence="3">
    <name type="scientific">Menopon gallinae</name>
    <name type="common">poultry shaft louse</name>
    <dbReference type="NCBI Taxonomy" id="328185"/>
    <lineage>
        <taxon>Eukaryota</taxon>
        <taxon>Metazoa</taxon>
        <taxon>Ecdysozoa</taxon>
        <taxon>Arthropoda</taxon>
        <taxon>Hexapoda</taxon>
        <taxon>Insecta</taxon>
        <taxon>Pterygota</taxon>
        <taxon>Neoptera</taxon>
        <taxon>Paraneoptera</taxon>
        <taxon>Psocodea</taxon>
        <taxon>Troctomorpha</taxon>
        <taxon>Phthiraptera</taxon>
        <taxon>Amblycera</taxon>
        <taxon>Menoponidae</taxon>
        <taxon>Menopon</taxon>
    </lineage>
</organism>
<dbReference type="Pfam" id="PF04087">
    <property type="entry name" value="DUF389"/>
    <property type="match status" value="1"/>
</dbReference>
<proteinExistence type="predicted"/>
<feature type="compositionally biased region" description="Polar residues" evidence="1">
    <location>
        <begin position="587"/>
        <end position="598"/>
    </location>
</feature>
<comment type="caution">
    <text evidence="3">The sequence shown here is derived from an EMBL/GenBank/DDBJ whole genome shotgun (WGS) entry which is preliminary data.</text>
</comment>
<keyword evidence="2" id="KW-1133">Transmembrane helix</keyword>
<accession>A0AAW2HLN2</accession>
<reference evidence="3" key="1">
    <citation type="journal article" date="2024" name="Gigascience">
        <title>Chromosome-level genome of the poultry shaft louse Menopon gallinae provides insight into the host-switching and adaptive evolution of parasitic lice.</title>
        <authorList>
            <person name="Xu Y."/>
            <person name="Ma L."/>
            <person name="Liu S."/>
            <person name="Liang Y."/>
            <person name="Liu Q."/>
            <person name="He Z."/>
            <person name="Tian L."/>
            <person name="Duan Y."/>
            <person name="Cai W."/>
            <person name="Li H."/>
            <person name="Song F."/>
        </authorList>
    </citation>
    <scope>NUCLEOTIDE SEQUENCE</scope>
    <source>
        <strain evidence="3">Cailab_2023a</strain>
    </source>
</reference>
<protein>
    <submittedName>
        <fullName evidence="3">Uncharacterized protein</fullName>
    </submittedName>
</protein>
<sequence>MLFVVVVPTADYEQQILYGVLLEEPPPDVFGTSPPKNFEKYGHIANRPGARVNNGKNMNQAVAARGRQPVMLRSGRMMKEDVPLEKVLEELLRKLEIENAVWCEDREQHYYQVIFPREAGDETENCLHALKELGIGSRLNSIVSVSPCSVYESGIESPTKDFYDDLDESDKKAWKGFVESVRSKLTVAQVVDGVKGSAELTFDYLLLILTADMIAAVGLVENSAVNIVAAMLVSPLMSPIMAITFGTVISDRKLQLTGIKSEFAGIAMSLVFGFIFGLLVGTTDHPWGFGDWPTEEMKGRGQARSLWIGVLWALPSGTGVALALLQGSAGPLIGVAISASLLPPIVNCGMFWGLTCMKIHYGDKMKIPHLKGEDFHGNTSYKPTYSDYLPYELVSMGAISFCLFLVNIACIFTTAICVLKIKEIAAPYTSSVDLRRFWEEDIRRARDFNRASMQQGRDGASKQKKDFLPDMSRIPQENLGEALEAAVREAVDDNTFRKVKRCSYAQSGQDTFAHLIGLGGGGNNRASRNEGNLNINDPAILDQLVTALLGQQAGQNTTPHQAFNRMRPMSRSMRHGSTRVKNENSRRSSWLIGQNQGR</sequence>
<keyword evidence="2" id="KW-0472">Membrane</keyword>
<evidence type="ECO:0000256" key="1">
    <source>
        <dbReference type="SAM" id="MobiDB-lite"/>
    </source>
</evidence>
<evidence type="ECO:0000313" key="3">
    <source>
        <dbReference type="EMBL" id="KAL0270829.1"/>
    </source>
</evidence>
<dbReference type="AlphaFoldDB" id="A0AAW2HLN2"/>
<dbReference type="PANTHER" id="PTHR20992">
    <property type="entry name" value="AT15442P-RELATED"/>
    <property type="match status" value="1"/>
</dbReference>
<feature type="transmembrane region" description="Helical" evidence="2">
    <location>
        <begin position="227"/>
        <end position="249"/>
    </location>
</feature>